<dbReference type="AlphaFoldDB" id="A0A1Z4M286"/>
<comment type="subcellular location">
    <subcellularLocation>
        <location evidence="2">Membrane</location>
    </subcellularLocation>
</comment>
<dbReference type="InterPro" id="IPR005467">
    <property type="entry name" value="His_kinase_dom"/>
</dbReference>
<dbReference type="Pfam" id="PF00672">
    <property type="entry name" value="HAMP"/>
    <property type="match status" value="1"/>
</dbReference>
<dbReference type="InterPro" id="IPR036890">
    <property type="entry name" value="HATPase_C_sf"/>
</dbReference>
<evidence type="ECO:0000256" key="7">
    <source>
        <dbReference type="ARBA" id="ARBA00023012"/>
    </source>
</evidence>
<feature type="domain" description="HAMP" evidence="11">
    <location>
        <begin position="200"/>
        <end position="252"/>
    </location>
</feature>
<protein>
    <recommendedName>
        <fullName evidence="3">histidine kinase</fullName>
        <ecNumber evidence="3">2.7.13.3</ecNumber>
    </recommendedName>
</protein>
<keyword evidence="9" id="KW-0812">Transmembrane</keyword>
<dbReference type="GO" id="GO:0016020">
    <property type="term" value="C:membrane"/>
    <property type="evidence" value="ECO:0007669"/>
    <property type="project" value="UniProtKB-SubCell"/>
</dbReference>
<dbReference type="EC" id="2.7.13.3" evidence="3"/>
<dbReference type="OrthoDB" id="9812260at2"/>
<evidence type="ECO:0000256" key="9">
    <source>
        <dbReference type="SAM" id="Phobius"/>
    </source>
</evidence>
<name>A0A1Z4M286_9CYAN</name>
<evidence type="ECO:0000256" key="3">
    <source>
        <dbReference type="ARBA" id="ARBA00012438"/>
    </source>
</evidence>
<feature type="coiled-coil region" evidence="8">
    <location>
        <begin position="261"/>
        <end position="302"/>
    </location>
</feature>
<dbReference type="SMART" id="SM00304">
    <property type="entry name" value="HAMP"/>
    <property type="match status" value="1"/>
</dbReference>
<dbReference type="PANTHER" id="PTHR43065">
    <property type="entry name" value="SENSOR HISTIDINE KINASE"/>
    <property type="match status" value="1"/>
</dbReference>
<dbReference type="SUPFAM" id="SSF55874">
    <property type="entry name" value="ATPase domain of HSP90 chaperone/DNA topoisomerase II/histidine kinase"/>
    <property type="match status" value="1"/>
</dbReference>
<feature type="domain" description="Histidine kinase" evidence="10">
    <location>
        <begin position="311"/>
        <end position="564"/>
    </location>
</feature>
<keyword evidence="4" id="KW-0597">Phosphoprotein</keyword>
<feature type="transmembrane region" description="Helical" evidence="9">
    <location>
        <begin position="179"/>
        <end position="203"/>
    </location>
</feature>
<evidence type="ECO:0000256" key="6">
    <source>
        <dbReference type="ARBA" id="ARBA00022777"/>
    </source>
</evidence>
<dbReference type="SUPFAM" id="SSF47384">
    <property type="entry name" value="Homodimeric domain of signal transducing histidine kinase"/>
    <property type="match status" value="1"/>
</dbReference>
<evidence type="ECO:0000313" key="13">
    <source>
        <dbReference type="Proteomes" id="UP000218418"/>
    </source>
</evidence>
<evidence type="ECO:0000256" key="2">
    <source>
        <dbReference type="ARBA" id="ARBA00004370"/>
    </source>
</evidence>
<evidence type="ECO:0000256" key="5">
    <source>
        <dbReference type="ARBA" id="ARBA00022679"/>
    </source>
</evidence>
<proteinExistence type="predicted"/>
<keyword evidence="7" id="KW-0902">Two-component regulatory system</keyword>
<dbReference type="InterPro" id="IPR003660">
    <property type="entry name" value="HAMP_dom"/>
</dbReference>
<dbReference type="PROSITE" id="PS50109">
    <property type="entry name" value="HIS_KIN"/>
    <property type="match status" value="1"/>
</dbReference>
<evidence type="ECO:0000313" key="12">
    <source>
        <dbReference type="EMBL" id="BAY87577.1"/>
    </source>
</evidence>
<evidence type="ECO:0000259" key="11">
    <source>
        <dbReference type="PROSITE" id="PS50885"/>
    </source>
</evidence>
<sequence length="581" mass="66189">MKIFNKFILSSALFAGLIAAGLTGSSLWRNKVTTNINFKLENTVQAIEAALRLEIVLKNEIDTLKDDVLIDNNKSKIKEHHKEFEIQLQRLETLLPDAKEIQDIRRRHQFLVRLSKEIIKSNEASPNADLNDLKQDFRAINSFAKDIELFLGDLTDRNHKKIIIVQEEMDKAHETYQRVTYAIIIAIVLIFISQFFLIMLPLINSLDKLQKGASAIAAGKLDYRLKIHTKDELEQVANEFNLMTEKLAESYSEIIERSGELLKLNRNLKNEISDRTQAQAELQATLDELKNTQAQLIQTEKMSSLGQMVAGVAHEINNPVSFVYGNINHVNDYITDILELIELYQQELPSPGEDIEEKLEDMELDFVKEDLPKILTSMKMGATRIREIVLSLRNFSRLDEADMKEVDIHEGIESTLLILQNRLKSKPNRTGIEITKNYNNLPKIECYPGQLNQTFMNIISNAIDVLEEGRDKLGMQNPQISIHTELINNKTIAVRIVDNGMGMTEEVKNKLFDPFFTTKPVGKGTGLGLSITYQIIVDKHQGKLYCISEPGKGTEFIIEIPQHQKRESNEVMESEELGVMS</sequence>
<accession>A0A1Z4M286</accession>
<dbReference type="PRINTS" id="PR00344">
    <property type="entry name" value="BCTRLSENSOR"/>
</dbReference>
<keyword evidence="9" id="KW-0472">Membrane</keyword>
<reference evidence="12 13" key="1">
    <citation type="submission" date="2017-06" db="EMBL/GenBank/DDBJ databases">
        <title>Genome sequencing of cyanobaciteial culture collection at National Institute for Environmental Studies (NIES).</title>
        <authorList>
            <person name="Hirose Y."/>
            <person name="Shimura Y."/>
            <person name="Fujisawa T."/>
            <person name="Nakamura Y."/>
            <person name="Kawachi M."/>
        </authorList>
    </citation>
    <scope>NUCLEOTIDE SEQUENCE [LARGE SCALE GENOMIC DNA]</scope>
    <source>
        <strain evidence="12 13">NIES-267</strain>
    </source>
</reference>
<organism evidence="12 13">
    <name type="scientific">Calothrix parasitica NIES-267</name>
    <dbReference type="NCBI Taxonomy" id="1973488"/>
    <lineage>
        <taxon>Bacteria</taxon>
        <taxon>Bacillati</taxon>
        <taxon>Cyanobacteriota</taxon>
        <taxon>Cyanophyceae</taxon>
        <taxon>Nostocales</taxon>
        <taxon>Calotrichaceae</taxon>
        <taxon>Calothrix</taxon>
    </lineage>
</organism>
<dbReference type="InterPro" id="IPR004358">
    <property type="entry name" value="Sig_transdc_His_kin-like_C"/>
</dbReference>
<evidence type="ECO:0000256" key="4">
    <source>
        <dbReference type="ARBA" id="ARBA00022553"/>
    </source>
</evidence>
<dbReference type="EMBL" id="AP018227">
    <property type="protein sequence ID" value="BAY87577.1"/>
    <property type="molecule type" value="Genomic_DNA"/>
</dbReference>
<dbReference type="InterPro" id="IPR003594">
    <property type="entry name" value="HATPase_dom"/>
</dbReference>
<dbReference type="Gene3D" id="1.10.287.130">
    <property type="match status" value="1"/>
</dbReference>
<dbReference type="InterPro" id="IPR003661">
    <property type="entry name" value="HisK_dim/P_dom"/>
</dbReference>
<dbReference type="Gene3D" id="3.30.565.10">
    <property type="entry name" value="Histidine kinase-like ATPase, C-terminal domain"/>
    <property type="match status" value="1"/>
</dbReference>
<dbReference type="GO" id="GO:0000155">
    <property type="term" value="F:phosphorelay sensor kinase activity"/>
    <property type="evidence" value="ECO:0007669"/>
    <property type="project" value="InterPro"/>
</dbReference>
<evidence type="ECO:0000259" key="10">
    <source>
        <dbReference type="PROSITE" id="PS50109"/>
    </source>
</evidence>
<evidence type="ECO:0000256" key="8">
    <source>
        <dbReference type="SAM" id="Coils"/>
    </source>
</evidence>
<dbReference type="PANTHER" id="PTHR43065:SF50">
    <property type="entry name" value="HISTIDINE KINASE"/>
    <property type="match status" value="1"/>
</dbReference>
<keyword evidence="9" id="KW-1133">Transmembrane helix</keyword>
<dbReference type="Pfam" id="PF02518">
    <property type="entry name" value="HATPase_c"/>
    <property type="match status" value="1"/>
</dbReference>
<keyword evidence="5" id="KW-0808">Transferase</keyword>
<gene>
    <name evidence="12" type="ORF">NIES267_71010</name>
</gene>
<dbReference type="CDD" id="cd00082">
    <property type="entry name" value="HisKA"/>
    <property type="match status" value="1"/>
</dbReference>
<dbReference type="Proteomes" id="UP000218418">
    <property type="component" value="Chromosome"/>
</dbReference>
<dbReference type="PROSITE" id="PS50885">
    <property type="entry name" value="HAMP"/>
    <property type="match status" value="1"/>
</dbReference>
<evidence type="ECO:0000256" key="1">
    <source>
        <dbReference type="ARBA" id="ARBA00000085"/>
    </source>
</evidence>
<keyword evidence="13" id="KW-1185">Reference proteome</keyword>
<dbReference type="SUPFAM" id="SSF158472">
    <property type="entry name" value="HAMP domain-like"/>
    <property type="match status" value="1"/>
</dbReference>
<dbReference type="CDD" id="cd06225">
    <property type="entry name" value="HAMP"/>
    <property type="match status" value="1"/>
</dbReference>
<dbReference type="SMART" id="SM00387">
    <property type="entry name" value="HATPase_c"/>
    <property type="match status" value="1"/>
</dbReference>
<dbReference type="InterPro" id="IPR036097">
    <property type="entry name" value="HisK_dim/P_sf"/>
</dbReference>
<comment type="catalytic activity">
    <reaction evidence="1">
        <text>ATP + protein L-histidine = ADP + protein N-phospho-L-histidine.</text>
        <dbReference type="EC" id="2.7.13.3"/>
    </reaction>
</comment>
<keyword evidence="6 12" id="KW-0418">Kinase</keyword>
<keyword evidence="8" id="KW-0175">Coiled coil</keyword>
<dbReference type="Gene3D" id="6.10.340.10">
    <property type="match status" value="1"/>
</dbReference>